<keyword evidence="4 11" id="KW-1133">Transmembrane helix</keyword>
<sequence length="377" mass="42953">MIQNFFTNGTWYGFSFSNHSVLEYHGIMMHAQGDDHWFPPATEGILVGCYCLVILFGLLGNLLVCVVVYRNASLRSPRNLLILNLSLCDIIMCVICMPFSLIRMTLKNWPLGEALCKIVPSLQTIDVFVSTFTIVGIAFDRYKAIVCVVRERRQRKPVVHVIIGIWVAAVVMALPMLMFHRVHTTDMVEYHVCVEDWPSDPFKGIYTTIIMVVQYMTPTLVITILHARICHFLRLRIEENPTTEAENNRALRYMRQHRRNLLLLTAIAVSFSITWLPLTILNVTADFDYKLFADKNFNLLYAVCLLIAMGSAGLNPLYYGWFNVNFKNAFFELLCQPDGESTQDRSSGSGNGSNAKTGFKYETFKVDSREGSIRQSN</sequence>
<proteinExistence type="evidence at transcript level"/>
<evidence type="ECO:0000259" key="12">
    <source>
        <dbReference type="PROSITE" id="PS50262"/>
    </source>
</evidence>
<dbReference type="EMBL" id="MZ014384">
    <property type="protein sequence ID" value="UPH88284.1"/>
    <property type="molecule type" value="mRNA"/>
</dbReference>
<keyword evidence="6 11" id="KW-0472">Membrane</keyword>
<comment type="similarity">
    <text evidence="2 9">Belongs to the G-protein coupled receptor 1 family.</text>
</comment>
<feature type="region of interest" description="Disordered" evidence="10">
    <location>
        <begin position="341"/>
        <end position="377"/>
    </location>
</feature>
<feature type="compositionally biased region" description="Basic and acidic residues" evidence="10">
    <location>
        <begin position="362"/>
        <end position="377"/>
    </location>
</feature>
<dbReference type="GO" id="GO:0004983">
    <property type="term" value="F:neuropeptide Y receptor activity"/>
    <property type="evidence" value="ECO:0007669"/>
    <property type="project" value="InterPro"/>
</dbReference>
<evidence type="ECO:0000256" key="8">
    <source>
        <dbReference type="ARBA" id="ARBA00023224"/>
    </source>
</evidence>
<feature type="transmembrane region" description="Helical" evidence="11">
    <location>
        <begin position="300"/>
        <end position="321"/>
    </location>
</feature>
<dbReference type="InterPro" id="IPR000276">
    <property type="entry name" value="GPCR_Rhodpsn"/>
</dbReference>
<feature type="transmembrane region" description="Helical" evidence="11">
    <location>
        <begin position="122"/>
        <end position="139"/>
    </location>
</feature>
<dbReference type="PANTHER" id="PTHR24235">
    <property type="entry name" value="NEUROPEPTIDE Y RECEPTOR"/>
    <property type="match status" value="1"/>
</dbReference>
<dbReference type="SUPFAM" id="SSF81321">
    <property type="entry name" value="Family A G protein-coupled receptor-like"/>
    <property type="match status" value="1"/>
</dbReference>
<dbReference type="PROSITE" id="PS50262">
    <property type="entry name" value="G_PROTEIN_RECEP_F1_2"/>
    <property type="match status" value="1"/>
</dbReference>
<keyword evidence="7 9" id="KW-0675">Receptor</keyword>
<dbReference type="Pfam" id="PF00001">
    <property type="entry name" value="7tm_1"/>
    <property type="match status" value="1"/>
</dbReference>
<evidence type="ECO:0000313" key="13">
    <source>
        <dbReference type="EMBL" id="UPH88284.1"/>
    </source>
</evidence>
<protein>
    <submittedName>
        <fullName evidence="13">NPF receptor like-2</fullName>
    </submittedName>
</protein>
<accession>A0A8T9VT21</accession>
<evidence type="ECO:0000256" key="7">
    <source>
        <dbReference type="ARBA" id="ARBA00023170"/>
    </source>
</evidence>
<dbReference type="PRINTS" id="PR01012">
    <property type="entry name" value="NRPEPTIDEYR"/>
</dbReference>
<comment type="subcellular location">
    <subcellularLocation>
        <location evidence="1">Membrane</location>
        <topology evidence="1">Multi-pass membrane protein</topology>
    </subcellularLocation>
</comment>
<evidence type="ECO:0000256" key="4">
    <source>
        <dbReference type="ARBA" id="ARBA00022989"/>
    </source>
</evidence>
<feature type="transmembrane region" description="Helical" evidence="11">
    <location>
        <begin position="261"/>
        <end position="280"/>
    </location>
</feature>
<feature type="transmembrane region" description="Helical" evidence="11">
    <location>
        <begin position="159"/>
        <end position="179"/>
    </location>
</feature>
<dbReference type="PRINTS" id="PR00237">
    <property type="entry name" value="GPCRRHODOPSN"/>
</dbReference>
<evidence type="ECO:0000256" key="11">
    <source>
        <dbReference type="SAM" id="Phobius"/>
    </source>
</evidence>
<feature type="transmembrane region" description="Helical" evidence="11">
    <location>
        <begin position="81"/>
        <end position="102"/>
    </location>
</feature>
<keyword evidence="8 9" id="KW-0807">Transducer</keyword>
<keyword evidence="3 9" id="KW-0812">Transmembrane</keyword>
<dbReference type="InterPro" id="IPR000611">
    <property type="entry name" value="NPY_rcpt"/>
</dbReference>
<dbReference type="InterPro" id="IPR017452">
    <property type="entry name" value="GPCR_Rhodpsn_7TM"/>
</dbReference>
<keyword evidence="5 9" id="KW-0297">G-protein coupled receptor</keyword>
<evidence type="ECO:0000256" key="9">
    <source>
        <dbReference type="RuleBase" id="RU000688"/>
    </source>
</evidence>
<dbReference type="GO" id="GO:0016020">
    <property type="term" value="C:membrane"/>
    <property type="evidence" value="ECO:0007669"/>
    <property type="project" value="UniProtKB-SubCell"/>
</dbReference>
<dbReference type="CDD" id="cd15203">
    <property type="entry name" value="7tmA_NPYR-like"/>
    <property type="match status" value="1"/>
</dbReference>
<feature type="transmembrane region" description="Helical" evidence="11">
    <location>
        <begin position="205"/>
        <end position="227"/>
    </location>
</feature>
<feature type="transmembrane region" description="Helical" evidence="11">
    <location>
        <begin position="45"/>
        <end position="69"/>
    </location>
</feature>
<dbReference type="PROSITE" id="PS00237">
    <property type="entry name" value="G_PROTEIN_RECEP_F1_1"/>
    <property type="match status" value="1"/>
</dbReference>
<evidence type="ECO:0000256" key="2">
    <source>
        <dbReference type="ARBA" id="ARBA00010663"/>
    </source>
</evidence>
<evidence type="ECO:0000256" key="1">
    <source>
        <dbReference type="ARBA" id="ARBA00004141"/>
    </source>
</evidence>
<organism evidence="13">
    <name type="scientific">Haliotis discus hannai</name>
    <name type="common">Japanese abalone</name>
    <dbReference type="NCBI Taxonomy" id="42344"/>
    <lineage>
        <taxon>Eukaryota</taxon>
        <taxon>Metazoa</taxon>
        <taxon>Spiralia</taxon>
        <taxon>Lophotrochozoa</taxon>
        <taxon>Mollusca</taxon>
        <taxon>Gastropoda</taxon>
        <taxon>Vetigastropoda</taxon>
        <taxon>Lepetellida</taxon>
        <taxon>Haliotoidea</taxon>
        <taxon>Haliotidae</taxon>
        <taxon>Haliotis</taxon>
    </lineage>
</organism>
<evidence type="ECO:0000256" key="10">
    <source>
        <dbReference type="SAM" id="MobiDB-lite"/>
    </source>
</evidence>
<reference evidence="13" key="1">
    <citation type="submission" date="2021-04" db="EMBL/GenBank/DDBJ databases">
        <authorList>
            <person name="Sohn Y.C."/>
            <person name="Kim K.S."/>
            <person name="Kim M.A."/>
        </authorList>
    </citation>
    <scope>NUCLEOTIDE SEQUENCE</scope>
</reference>
<feature type="compositionally biased region" description="Polar residues" evidence="10">
    <location>
        <begin position="344"/>
        <end position="356"/>
    </location>
</feature>
<evidence type="ECO:0000256" key="6">
    <source>
        <dbReference type="ARBA" id="ARBA00023136"/>
    </source>
</evidence>
<dbReference type="SMART" id="SM01381">
    <property type="entry name" value="7TM_GPCR_Srsx"/>
    <property type="match status" value="1"/>
</dbReference>
<dbReference type="Gene3D" id="1.20.1070.10">
    <property type="entry name" value="Rhodopsin 7-helix transmembrane proteins"/>
    <property type="match status" value="1"/>
</dbReference>
<evidence type="ECO:0000256" key="3">
    <source>
        <dbReference type="ARBA" id="ARBA00022692"/>
    </source>
</evidence>
<evidence type="ECO:0000256" key="5">
    <source>
        <dbReference type="ARBA" id="ARBA00023040"/>
    </source>
</evidence>
<feature type="domain" description="G-protein coupled receptors family 1 profile" evidence="12">
    <location>
        <begin position="60"/>
        <end position="319"/>
    </location>
</feature>
<dbReference type="AlphaFoldDB" id="A0A8T9VT21"/>
<name>A0A8T9VT21_HALDH</name>
<dbReference type="PANTHER" id="PTHR24235:SF12">
    <property type="entry name" value="G-PROTEIN COUPLED RECEPTORS FAMILY 1 PROFILE DOMAIN-CONTAINING PROTEIN"/>
    <property type="match status" value="1"/>
</dbReference>